<keyword evidence="2" id="KW-0472">Membrane</keyword>
<sequence length="123" mass="14167">MDPGESSISKSVQSYSTSEASKENLIQGRSSSLDRVFPIYYLMMQKTKIPNFILYSTSLFLVFQIISVTFWIYTDPFTRTSPKMRNFYLKLFSIFAFGNPIDKDESEMFVAYITLGVSLFMIA</sequence>
<name>A2FET0_TRIV3</name>
<reference evidence="3" key="2">
    <citation type="journal article" date="2007" name="Science">
        <title>Draft genome sequence of the sexually transmitted pathogen Trichomonas vaginalis.</title>
        <authorList>
            <person name="Carlton J.M."/>
            <person name="Hirt R.P."/>
            <person name="Silva J.C."/>
            <person name="Delcher A.L."/>
            <person name="Schatz M."/>
            <person name="Zhao Q."/>
            <person name="Wortman J.R."/>
            <person name="Bidwell S.L."/>
            <person name="Alsmark U.C.M."/>
            <person name="Besteiro S."/>
            <person name="Sicheritz-Ponten T."/>
            <person name="Noel C.J."/>
            <person name="Dacks J.B."/>
            <person name="Foster P.G."/>
            <person name="Simillion C."/>
            <person name="Van de Peer Y."/>
            <person name="Miranda-Saavedra D."/>
            <person name="Barton G.J."/>
            <person name="Westrop G.D."/>
            <person name="Mueller S."/>
            <person name="Dessi D."/>
            <person name="Fiori P.L."/>
            <person name="Ren Q."/>
            <person name="Paulsen I."/>
            <person name="Zhang H."/>
            <person name="Bastida-Corcuera F.D."/>
            <person name="Simoes-Barbosa A."/>
            <person name="Brown M.T."/>
            <person name="Hayes R.D."/>
            <person name="Mukherjee M."/>
            <person name="Okumura C.Y."/>
            <person name="Schneider R."/>
            <person name="Smith A.J."/>
            <person name="Vanacova S."/>
            <person name="Villalvazo M."/>
            <person name="Haas B.J."/>
            <person name="Pertea M."/>
            <person name="Feldblyum T.V."/>
            <person name="Utterback T.R."/>
            <person name="Shu C.L."/>
            <person name="Osoegawa K."/>
            <person name="de Jong P.J."/>
            <person name="Hrdy I."/>
            <person name="Horvathova L."/>
            <person name="Zubacova Z."/>
            <person name="Dolezal P."/>
            <person name="Malik S.B."/>
            <person name="Logsdon J.M. Jr."/>
            <person name="Henze K."/>
            <person name="Gupta A."/>
            <person name="Wang C.C."/>
            <person name="Dunne R.L."/>
            <person name="Upcroft J.A."/>
            <person name="Upcroft P."/>
            <person name="White O."/>
            <person name="Salzberg S.L."/>
            <person name="Tang P."/>
            <person name="Chiu C.-H."/>
            <person name="Lee Y.-S."/>
            <person name="Embley T.M."/>
            <person name="Coombs G.H."/>
            <person name="Mottram J.C."/>
            <person name="Tachezy J."/>
            <person name="Fraser-Liggett C.M."/>
            <person name="Johnson P.J."/>
        </authorList>
    </citation>
    <scope>NUCLEOTIDE SEQUENCE [LARGE SCALE GENOMIC DNA]</scope>
    <source>
        <strain evidence="3">G3</strain>
    </source>
</reference>
<proteinExistence type="predicted"/>
<dbReference type="RefSeq" id="XP_001309507.1">
    <property type="nucleotide sequence ID" value="XM_001309506.1"/>
</dbReference>
<evidence type="ECO:0000313" key="4">
    <source>
        <dbReference type="Proteomes" id="UP000001542"/>
    </source>
</evidence>
<reference evidence="3" key="1">
    <citation type="submission" date="2006-10" db="EMBL/GenBank/DDBJ databases">
        <authorList>
            <person name="Amadeo P."/>
            <person name="Zhao Q."/>
            <person name="Wortman J."/>
            <person name="Fraser-Liggett C."/>
            <person name="Carlton J."/>
        </authorList>
    </citation>
    <scope>NUCLEOTIDE SEQUENCE</scope>
    <source>
        <strain evidence="3">G3</strain>
    </source>
</reference>
<dbReference type="VEuPathDB" id="TrichDB:TVAG_017910"/>
<keyword evidence="2" id="KW-1133">Transmembrane helix</keyword>
<accession>A2FET0</accession>
<evidence type="ECO:0000256" key="1">
    <source>
        <dbReference type="SAM" id="MobiDB-lite"/>
    </source>
</evidence>
<evidence type="ECO:0000256" key="2">
    <source>
        <dbReference type="SAM" id="Phobius"/>
    </source>
</evidence>
<feature type="region of interest" description="Disordered" evidence="1">
    <location>
        <begin position="1"/>
        <end position="27"/>
    </location>
</feature>
<dbReference type="InParanoid" id="A2FET0"/>
<dbReference type="Proteomes" id="UP000001542">
    <property type="component" value="Unassembled WGS sequence"/>
</dbReference>
<protein>
    <submittedName>
        <fullName evidence="3">Uncharacterized protein</fullName>
    </submittedName>
</protein>
<keyword evidence="4" id="KW-1185">Reference proteome</keyword>
<evidence type="ECO:0000313" key="3">
    <source>
        <dbReference type="EMBL" id="EAX96577.1"/>
    </source>
</evidence>
<organism evidence="3 4">
    <name type="scientific">Trichomonas vaginalis (strain ATCC PRA-98 / G3)</name>
    <dbReference type="NCBI Taxonomy" id="412133"/>
    <lineage>
        <taxon>Eukaryota</taxon>
        <taxon>Metamonada</taxon>
        <taxon>Parabasalia</taxon>
        <taxon>Trichomonadida</taxon>
        <taxon>Trichomonadidae</taxon>
        <taxon>Trichomonas</taxon>
    </lineage>
</organism>
<dbReference type="VEuPathDB" id="TrichDB:TVAGG3_0932000"/>
<keyword evidence="2" id="KW-0812">Transmembrane</keyword>
<dbReference type="EMBL" id="DS113752">
    <property type="protein sequence ID" value="EAX96577.1"/>
    <property type="molecule type" value="Genomic_DNA"/>
</dbReference>
<dbReference type="KEGG" id="tva:4754350"/>
<gene>
    <name evidence="3" type="ORF">TVAG_017910</name>
</gene>
<feature type="compositionally biased region" description="Polar residues" evidence="1">
    <location>
        <begin position="1"/>
        <end position="19"/>
    </location>
</feature>
<feature type="transmembrane region" description="Helical" evidence="2">
    <location>
        <begin position="52"/>
        <end position="73"/>
    </location>
</feature>
<dbReference type="AlphaFoldDB" id="A2FET0"/>